<reference evidence="1 2" key="1">
    <citation type="submission" date="2022-08" db="EMBL/GenBank/DDBJ databases">
        <authorList>
            <person name="Li F."/>
        </authorList>
    </citation>
    <scope>NUCLEOTIDE SEQUENCE [LARGE SCALE GENOMIC DNA]</scope>
    <source>
        <strain evidence="1 2">10F1B-8-1</strain>
    </source>
</reference>
<accession>A0ABT1ZFB2</accession>
<proteinExistence type="predicted"/>
<evidence type="ECO:0008006" key="3">
    <source>
        <dbReference type="Google" id="ProtNLM"/>
    </source>
</evidence>
<keyword evidence="2" id="KW-1185">Reference proteome</keyword>
<comment type="caution">
    <text evidence="1">The sequence shown here is derived from an EMBL/GenBank/DDBJ whole genome shotgun (WGS) entry which is preliminary data.</text>
</comment>
<gene>
    <name evidence="1" type="ORF">NUH29_07505</name>
</gene>
<evidence type="ECO:0000313" key="2">
    <source>
        <dbReference type="Proteomes" id="UP001205337"/>
    </source>
</evidence>
<dbReference type="RefSeq" id="WP_258798411.1">
    <property type="nucleotide sequence ID" value="NZ_JANTHX010000005.1"/>
</dbReference>
<evidence type="ECO:0000313" key="1">
    <source>
        <dbReference type="EMBL" id="MCS0499394.1"/>
    </source>
</evidence>
<sequence length="117" mass="12855">MAVNADPRDGLDAAERARAGYRGEWHPLLAAVEQPVGTWTMTAPDGRPYGVIRLLELGGERGYRAVTWAEDSGDRELIGYFRSLRAAAMAAHRRFLASHGPRRLPADARNTAATRRA</sequence>
<dbReference type="EMBL" id="JANTHX010000005">
    <property type="protein sequence ID" value="MCS0499394.1"/>
    <property type="molecule type" value="Genomic_DNA"/>
</dbReference>
<organism evidence="1 2">
    <name type="scientific">Protaetiibacter mangrovi</name>
    <dbReference type="NCBI Taxonomy" id="2970926"/>
    <lineage>
        <taxon>Bacteria</taxon>
        <taxon>Bacillati</taxon>
        <taxon>Actinomycetota</taxon>
        <taxon>Actinomycetes</taxon>
        <taxon>Micrococcales</taxon>
        <taxon>Microbacteriaceae</taxon>
        <taxon>Protaetiibacter</taxon>
    </lineage>
</organism>
<dbReference type="Proteomes" id="UP001205337">
    <property type="component" value="Unassembled WGS sequence"/>
</dbReference>
<protein>
    <recommendedName>
        <fullName evidence="3">GNAT family N-acetyltransferase</fullName>
    </recommendedName>
</protein>
<name>A0ABT1ZFB2_9MICO</name>